<dbReference type="STRING" id="479434.Sthe_1486"/>
<gene>
    <name evidence="1" type="ordered locus">Sthe_1486</name>
</gene>
<protein>
    <submittedName>
        <fullName evidence="1">Uncharacterized protein</fullName>
    </submittedName>
</protein>
<dbReference type="AlphaFoldDB" id="D1C3V4"/>
<organism evidence="1 2">
    <name type="scientific">Sphaerobacter thermophilus (strain ATCC 49802 / DSM 20745 / KCCM 41009 / NCIMB 13125 / S 6022)</name>
    <dbReference type="NCBI Taxonomy" id="479434"/>
    <lineage>
        <taxon>Bacteria</taxon>
        <taxon>Pseudomonadati</taxon>
        <taxon>Thermomicrobiota</taxon>
        <taxon>Thermomicrobia</taxon>
        <taxon>Sphaerobacterales</taxon>
        <taxon>Sphaerobacterineae</taxon>
        <taxon>Sphaerobacteraceae</taxon>
        <taxon>Sphaerobacter</taxon>
    </lineage>
</organism>
<evidence type="ECO:0000313" key="1">
    <source>
        <dbReference type="EMBL" id="ACZ38921.1"/>
    </source>
</evidence>
<reference evidence="1 2" key="2">
    <citation type="journal article" date="2010" name="Stand. Genomic Sci.">
        <title>Complete genome sequence of Desulfohalobium retbaense type strain (HR(100)).</title>
        <authorList>
            <person name="Spring S."/>
            <person name="Nolan M."/>
            <person name="Lapidus A."/>
            <person name="Glavina Del Rio T."/>
            <person name="Copeland A."/>
            <person name="Tice H."/>
            <person name="Cheng J.F."/>
            <person name="Lucas S."/>
            <person name="Land M."/>
            <person name="Chen F."/>
            <person name="Bruce D."/>
            <person name="Goodwin L."/>
            <person name="Pitluck S."/>
            <person name="Ivanova N."/>
            <person name="Mavromatis K."/>
            <person name="Mikhailova N."/>
            <person name="Pati A."/>
            <person name="Chen A."/>
            <person name="Palaniappan K."/>
            <person name="Hauser L."/>
            <person name="Chang Y.J."/>
            <person name="Jeffries C.D."/>
            <person name="Munk C."/>
            <person name="Kiss H."/>
            <person name="Chain P."/>
            <person name="Han C."/>
            <person name="Brettin T."/>
            <person name="Detter J.C."/>
            <person name="Schuler E."/>
            <person name="Goker M."/>
            <person name="Rohde M."/>
            <person name="Bristow J."/>
            <person name="Eisen J.A."/>
            <person name="Markowitz V."/>
            <person name="Hugenholtz P."/>
            <person name="Kyrpides N.C."/>
            <person name="Klenk H.P."/>
        </authorList>
    </citation>
    <scope>NUCLEOTIDE SEQUENCE [LARGE SCALE GENOMIC DNA]</scope>
    <source>
        <strain evidence="2">ATCC 49802 / DSM 20745 / S 6022</strain>
    </source>
</reference>
<sequence length="35" mass="3509">MAGTTPMTQDTGLLHASMLLDALLAAAGIAPERVA</sequence>
<proteinExistence type="predicted"/>
<dbReference type="EMBL" id="CP001823">
    <property type="protein sequence ID" value="ACZ38921.1"/>
    <property type="molecule type" value="Genomic_DNA"/>
</dbReference>
<name>D1C3V4_SPHTD</name>
<keyword evidence="2" id="KW-1185">Reference proteome</keyword>
<dbReference type="HOGENOM" id="CLU_3367392_0_0_0"/>
<evidence type="ECO:0000313" key="2">
    <source>
        <dbReference type="Proteomes" id="UP000002027"/>
    </source>
</evidence>
<reference evidence="2" key="1">
    <citation type="submission" date="2009-11" db="EMBL/GenBank/DDBJ databases">
        <title>The complete chromosome 1 of Sphaerobacter thermophilus DSM 20745.</title>
        <authorList>
            <person name="Lucas S."/>
            <person name="Copeland A."/>
            <person name="Lapidus A."/>
            <person name="Glavina del Rio T."/>
            <person name="Dalin E."/>
            <person name="Tice H."/>
            <person name="Bruce D."/>
            <person name="Goodwin L."/>
            <person name="Pitluck S."/>
            <person name="Kyrpides N."/>
            <person name="Mavromatis K."/>
            <person name="Ivanova N."/>
            <person name="Mikhailova N."/>
            <person name="LaButti K.M."/>
            <person name="Clum A."/>
            <person name="Sun H.I."/>
            <person name="Brettin T."/>
            <person name="Detter J.C."/>
            <person name="Han C."/>
            <person name="Larimer F."/>
            <person name="Land M."/>
            <person name="Hauser L."/>
            <person name="Markowitz V."/>
            <person name="Cheng J.F."/>
            <person name="Hugenholtz P."/>
            <person name="Woyke T."/>
            <person name="Wu D."/>
            <person name="Steenblock K."/>
            <person name="Schneider S."/>
            <person name="Pukall R."/>
            <person name="Goeker M."/>
            <person name="Klenk H.P."/>
            <person name="Eisen J.A."/>
        </authorList>
    </citation>
    <scope>NUCLEOTIDE SEQUENCE [LARGE SCALE GENOMIC DNA]</scope>
    <source>
        <strain evidence="2">ATCC 49802 / DSM 20745 / S 6022</strain>
    </source>
</reference>
<dbReference type="InParanoid" id="D1C3V4"/>
<dbReference type="KEGG" id="sti:Sthe_1486"/>
<dbReference type="Proteomes" id="UP000002027">
    <property type="component" value="Chromosome 1"/>
</dbReference>
<accession>D1C3V4</accession>